<reference evidence="3" key="1">
    <citation type="journal article" date="2019" name="PLoS Negl. Trop. Dis.">
        <title>Revisiting the worldwide diversity of Leptospira species in the environment.</title>
        <authorList>
            <person name="Vincent A.T."/>
            <person name="Schiettekatte O."/>
            <person name="Bourhy P."/>
            <person name="Veyrier F.J."/>
            <person name="Picardeau M."/>
        </authorList>
    </citation>
    <scope>NUCLEOTIDE SEQUENCE [LARGE SCALE GENOMIC DNA]</scope>
    <source>
        <strain evidence="3">201601955</strain>
    </source>
</reference>
<dbReference type="RefSeq" id="WP_135656330.1">
    <property type="nucleotide sequence ID" value="NZ_RQHF01000001.1"/>
</dbReference>
<accession>A0ABY2NU60</accession>
<evidence type="ECO:0000313" key="3">
    <source>
        <dbReference type="Proteomes" id="UP000298112"/>
    </source>
</evidence>
<keyword evidence="1" id="KW-1133">Transmembrane helix</keyword>
<dbReference type="EMBL" id="RQHF01000001">
    <property type="protein sequence ID" value="TGM61902.1"/>
    <property type="molecule type" value="Genomic_DNA"/>
</dbReference>
<evidence type="ECO:0000313" key="2">
    <source>
        <dbReference type="EMBL" id="TGM61902.1"/>
    </source>
</evidence>
<feature type="transmembrane region" description="Helical" evidence="1">
    <location>
        <begin position="190"/>
        <end position="210"/>
    </location>
</feature>
<keyword evidence="1" id="KW-0472">Membrane</keyword>
<feature type="transmembrane region" description="Helical" evidence="1">
    <location>
        <begin position="12"/>
        <end position="31"/>
    </location>
</feature>
<feature type="transmembrane region" description="Helical" evidence="1">
    <location>
        <begin position="43"/>
        <end position="60"/>
    </location>
</feature>
<organism evidence="2 3">
    <name type="scientific">Leptospira vanthielii</name>
    <dbReference type="NCBI Taxonomy" id="293085"/>
    <lineage>
        <taxon>Bacteria</taxon>
        <taxon>Pseudomonadati</taxon>
        <taxon>Spirochaetota</taxon>
        <taxon>Spirochaetia</taxon>
        <taxon>Leptospirales</taxon>
        <taxon>Leptospiraceae</taxon>
        <taxon>Leptospira</taxon>
    </lineage>
</organism>
<proteinExistence type="predicted"/>
<gene>
    <name evidence="2" type="ORF">EHQ95_00005</name>
</gene>
<evidence type="ECO:0000256" key="1">
    <source>
        <dbReference type="SAM" id="Phobius"/>
    </source>
</evidence>
<protein>
    <submittedName>
        <fullName evidence="2">Uncharacterized protein</fullName>
    </submittedName>
</protein>
<name>A0ABY2NU60_9LEPT</name>
<sequence length="227" mass="26505">MSDIIKNLTEYNLMLVLILIPLFHLLFIKIIPLNKEQWKKIDYIWLIGAFIGLLSTLEKAQEEYFNLTIPYVESGLDSKIRDIRERIEFGKGPVICRTFITTEFSPPKDELDKIQAEYDAQCRWFFAMDKYTAEAIGEKKSQINFKEYSMFSLEKGDTYATQSFLNAVKKYNNTLNEIEELKVRSKKSELTYILLFLGPYFLTIALSLRFTKVTGEILLDRKEKSGT</sequence>
<keyword evidence="1" id="KW-0812">Transmembrane</keyword>
<keyword evidence="3" id="KW-1185">Reference proteome</keyword>
<dbReference type="Proteomes" id="UP000298112">
    <property type="component" value="Unassembled WGS sequence"/>
</dbReference>
<comment type="caution">
    <text evidence="2">The sequence shown here is derived from an EMBL/GenBank/DDBJ whole genome shotgun (WGS) entry which is preliminary data.</text>
</comment>